<dbReference type="HOGENOM" id="CLU_589323_0_0_1"/>
<feature type="region of interest" description="Disordered" evidence="1">
    <location>
        <begin position="251"/>
        <end position="275"/>
    </location>
</feature>
<evidence type="ECO:0000313" key="2">
    <source>
        <dbReference type="EMBL" id="KIM41187.1"/>
    </source>
</evidence>
<reference evidence="3" key="2">
    <citation type="submission" date="2015-01" db="EMBL/GenBank/DDBJ databases">
        <title>Evolutionary Origins and Diversification of the Mycorrhizal Mutualists.</title>
        <authorList>
            <consortium name="DOE Joint Genome Institute"/>
            <consortium name="Mycorrhizal Genomics Consortium"/>
            <person name="Kohler A."/>
            <person name="Kuo A."/>
            <person name="Nagy L.G."/>
            <person name="Floudas D."/>
            <person name="Copeland A."/>
            <person name="Barry K.W."/>
            <person name="Cichocki N."/>
            <person name="Veneault-Fourrey C."/>
            <person name="LaButti K."/>
            <person name="Lindquist E.A."/>
            <person name="Lipzen A."/>
            <person name="Lundell T."/>
            <person name="Morin E."/>
            <person name="Murat C."/>
            <person name="Riley R."/>
            <person name="Ohm R."/>
            <person name="Sun H."/>
            <person name="Tunlid A."/>
            <person name="Henrissat B."/>
            <person name="Grigoriev I.V."/>
            <person name="Hibbett D.S."/>
            <person name="Martin F."/>
        </authorList>
    </citation>
    <scope>NUCLEOTIDE SEQUENCE [LARGE SCALE GENOMIC DNA]</scope>
    <source>
        <strain evidence="3">h7</strain>
    </source>
</reference>
<feature type="compositionally biased region" description="Basic residues" evidence="1">
    <location>
        <begin position="342"/>
        <end position="354"/>
    </location>
</feature>
<dbReference type="Proteomes" id="UP000053424">
    <property type="component" value="Unassembled WGS sequence"/>
</dbReference>
<gene>
    <name evidence="2" type="ORF">M413DRAFT_412254</name>
</gene>
<feature type="compositionally biased region" description="Basic and acidic residues" evidence="1">
    <location>
        <begin position="88"/>
        <end position="98"/>
    </location>
</feature>
<organism evidence="2 3">
    <name type="scientific">Hebeloma cylindrosporum</name>
    <dbReference type="NCBI Taxonomy" id="76867"/>
    <lineage>
        <taxon>Eukaryota</taxon>
        <taxon>Fungi</taxon>
        <taxon>Dikarya</taxon>
        <taxon>Basidiomycota</taxon>
        <taxon>Agaricomycotina</taxon>
        <taxon>Agaricomycetes</taxon>
        <taxon>Agaricomycetidae</taxon>
        <taxon>Agaricales</taxon>
        <taxon>Agaricineae</taxon>
        <taxon>Hymenogastraceae</taxon>
        <taxon>Hebeloma</taxon>
    </lineage>
</organism>
<protein>
    <submittedName>
        <fullName evidence="2">Uncharacterized protein</fullName>
    </submittedName>
</protein>
<evidence type="ECO:0000256" key="1">
    <source>
        <dbReference type="SAM" id="MobiDB-lite"/>
    </source>
</evidence>
<dbReference type="AlphaFoldDB" id="A0A0C2YJJ1"/>
<dbReference type="EMBL" id="KN831781">
    <property type="protein sequence ID" value="KIM41187.1"/>
    <property type="molecule type" value="Genomic_DNA"/>
</dbReference>
<feature type="region of interest" description="Disordered" evidence="1">
    <location>
        <begin position="174"/>
        <end position="235"/>
    </location>
</feature>
<evidence type="ECO:0000313" key="3">
    <source>
        <dbReference type="Proteomes" id="UP000053424"/>
    </source>
</evidence>
<feature type="region of interest" description="Disordered" evidence="1">
    <location>
        <begin position="318"/>
        <end position="368"/>
    </location>
</feature>
<feature type="compositionally biased region" description="Low complexity" evidence="1">
    <location>
        <begin position="55"/>
        <end position="68"/>
    </location>
</feature>
<feature type="compositionally biased region" description="Pro residues" evidence="1">
    <location>
        <begin position="42"/>
        <end position="54"/>
    </location>
</feature>
<reference evidence="2 3" key="1">
    <citation type="submission" date="2014-04" db="EMBL/GenBank/DDBJ databases">
        <authorList>
            <consortium name="DOE Joint Genome Institute"/>
            <person name="Kuo A."/>
            <person name="Gay G."/>
            <person name="Dore J."/>
            <person name="Kohler A."/>
            <person name="Nagy L.G."/>
            <person name="Floudas D."/>
            <person name="Copeland A."/>
            <person name="Barry K.W."/>
            <person name="Cichocki N."/>
            <person name="Veneault-Fourrey C."/>
            <person name="LaButti K."/>
            <person name="Lindquist E.A."/>
            <person name="Lipzen A."/>
            <person name="Lundell T."/>
            <person name="Morin E."/>
            <person name="Murat C."/>
            <person name="Sun H."/>
            <person name="Tunlid A."/>
            <person name="Henrissat B."/>
            <person name="Grigoriev I.V."/>
            <person name="Hibbett D.S."/>
            <person name="Martin F."/>
            <person name="Nordberg H.P."/>
            <person name="Cantor M.N."/>
            <person name="Hua S.X."/>
        </authorList>
    </citation>
    <scope>NUCLEOTIDE SEQUENCE [LARGE SCALE GENOMIC DNA]</scope>
    <source>
        <strain evidence="3">h7</strain>
    </source>
</reference>
<sequence>MHRTTARTRRETPSGCLSPMPLDIRGFADNSYVPAPVNQVPMPRPMPLSRPRPNSPSTSSNSESASENGGFPQQQRHYSALAVPRTPDSIRRRGDTPTRARGATGALPVPPAMHGRQSTPLRATTDRQDGVPSPNATPRQYRRPVHPSAIGPLPLTPPYVDNLSVSTSPPAIGNDIFPVQRNVIPSPKRAPSPRSRISGQNGGPPSGLVSLPSSVIPSSSNYRGPARSRPGFDNQVSIQQSPTYASRMATTLTTPTVHLPLRERRPTDPGGGTNFIGTSSFVAQGRETRMVRAPLQTGFIPSSMPVAPAPLRQTGFIPPDPPLAMYTSPMRHQQKGNPHGSRSARTRQPRRKRLASPQEESPAAQQDARRLLREAYERDHRRRAKNPIVHPPFIPDVWCPYHPQHRFYSPHQRKAHLVMPYGVYESSVSPHDLVTFDERHPCGTSAIKPKKSKLAQWLPFLFKD</sequence>
<name>A0A0C2YJJ1_HEBCY</name>
<accession>A0A0C2YJJ1</accession>
<feature type="compositionally biased region" description="Low complexity" evidence="1">
    <location>
        <begin position="185"/>
        <end position="198"/>
    </location>
</feature>
<feature type="compositionally biased region" description="Low complexity" evidence="1">
    <location>
        <begin position="206"/>
        <end position="220"/>
    </location>
</feature>
<keyword evidence="3" id="KW-1185">Reference proteome</keyword>
<proteinExistence type="predicted"/>
<feature type="region of interest" description="Disordered" evidence="1">
    <location>
        <begin position="1"/>
        <end position="153"/>
    </location>
</feature>